<dbReference type="PANTHER" id="PTHR11119">
    <property type="entry name" value="XANTHINE-URACIL / VITAMIN C PERMEASE FAMILY MEMBER"/>
    <property type="match status" value="1"/>
</dbReference>
<evidence type="ECO:0000256" key="2">
    <source>
        <dbReference type="ARBA" id="ARBA00008821"/>
    </source>
</evidence>
<keyword evidence="4 6" id="KW-1133">Transmembrane helix</keyword>
<comment type="caution">
    <text evidence="7">The sequence shown here is derived from an EMBL/GenBank/DDBJ whole genome shotgun (WGS) entry which is preliminary data.</text>
</comment>
<organism evidence="7 8">
    <name type="scientific">Tegillarca granosa</name>
    <name type="common">Malaysian cockle</name>
    <name type="synonym">Anadara granosa</name>
    <dbReference type="NCBI Taxonomy" id="220873"/>
    <lineage>
        <taxon>Eukaryota</taxon>
        <taxon>Metazoa</taxon>
        <taxon>Spiralia</taxon>
        <taxon>Lophotrochozoa</taxon>
        <taxon>Mollusca</taxon>
        <taxon>Bivalvia</taxon>
        <taxon>Autobranchia</taxon>
        <taxon>Pteriomorphia</taxon>
        <taxon>Arcoida</taxon>
        <taxon>Arcoidea</taxon>
        <taxon>Arcidae</taxon>
        <taxon>Tegillarca</taxon>
    </lineage>
</organism>
<evidence type="ECO:0000256" key="4">
    <source>
        <dbReference type="ARBA" id="ARBA00022989"/>
    </source>
</evidence>
<name>A0ABQ9FIW5_TEGGR</name>
<evidence type="ECO:0000256" key="6">
    <source>
        <dbReference type="SAM" id="Phobius"/>
    </source>
</evidence>
<gene>
    <name evidence="7" type="ORF">KUTeg_005157</name>
</gene>
<dbReference type="PROSITE" id="PS51257">
    <property type="entry name" value="PROKAR_LIPOPROTEIN"/>
    <property type="match status" value="1"/>
</dbReference>
<evidence type="ECO:0000313" key="7">
    <source>
        <dbReference type="EMBL" id="KAJ8317253.1"/>
    </source>
</evidence>
<keyword evidence="3 6" id="KW-0812">Transmembrane</keyword>
<feature type="transmembrane region" description="Helical" evidence="6">
    <location>
        <begin position="275"/>
        <end position="294"/>
    </location>
</feature>
<proteinExistence type="inferred from homology"/>
<dbReference type="Pfam" id="PF00860">
    <property type="entry name" value="Xan_ur_permease"/>
    <property type="match status" value="1"/>
</dbReference>
<evidence type="ECO:0008006" key="9">
    <source>
        <dbReference type="Google" id="ProtNLM"/>
    </source>
</evidence>
<comment type="subcellular location">
    <subcellularLocation>
        <location evidence="1">Membrane</location>
        <topology evidence="1">Multi-pass membrane protein</topology>
    </subcellularLocation>
</comment>
<feature type="transmembrane region" description="Helical" evidence="6">
    <location>
        <begin position="12"/>
        <end position="35"/>
    </location>
</feature>
<feature type="transmembrane region" description="Helical" evidence="6">
    <location>
        <begin position="337"/>
        <end position="359"/>
    </location>
</feature>
<keyword evidence="5 6" id="KW-0472">Membrane</keyword>
<evidence type="ECO:0000313" key="8">
    <source>
        <dbReference type="Proteomes" id="UP001217089"/>
    </source>
</evidence>
<feature type="transmembrane region" description="Helical" evidence="6">
    <location>
        <begin position="306"/>
        <end position="325"/>
    </location>
</feature>
<comment type="similarity">
    <text evidence="2">Belongs to the nucleobase:cation symporter-2 (NCS2) (TC 2.A.40) family.</text>
</comment>
<dbReference type="EMBL" id="JARBDR010000246">
    <property type="protein sequence ID" value="KAJ8317253.1"/>
    <property type="molecule type" value="Genomic_DNA"/>
</dbReference>
<protein>
    <recommendedName>
        <fullName evidence="9">Solute carrier family 23 member 2</fullName>
    </recommendedName>
</protein>
<keyword evidence="8" id="KW-1185">Reference proteome</keyword>
<feature type="transmembrane region" description="Helical" evidence="6">
    <location>
        <begin position="70"/>
        <end position="90"/>
    </location>
</feature>
<evidence type="ECO:0000256" key="1">
    <source>
        <dbReference type="ARBA" id="ARBA00004141"/>
    </source>
</evidence>
<sequence>MHIKCKRSTENVMYIQGSLILASITQVIVGCTGLVGFLMNFVGPLTIAPTISLIGLSLTGVVSEFCDPHWGISMLTAALILLFSVYVNKIKIPLPAFNKKEKCHTTKFPIFQLFPVLLSVGIVWLLCYILTIADVFPNDANQKAYKARTDSKLNVVIQFGPPTFSAGVYVGMLAATISSILESVGDYFASARLSDVAPPPPHALNRGIVMEGIASICSGIAGAGHATTTYSNNIGMIGITKVASRAVFTTAAVILIICGVIGKFGAILALIPQPIIGGTLLIGLSMVVSVGISVLQFSDMASMRNITVLGVSFLAGLMIPEWIAAHSKDIDTGNEDLNQVIQVLLGTASFTGGLIGFLLDNTVPGTIEERGIKKWRFIPEKKIPIKDNKDLKIYEIPFVTKYLHNTVCSYVPFSPVFDVEIY</sequence>
<dbReference type="Proteomes" id="UP001217089">
    <property type="component" value="Unassembled WGS sequence"/>
</dbReference>
<evidence type="ECO:0000256" key="5">
    <source>
        <dbReference type="ARBA" id="ARBA00023136"/>
    </source>
</evidence>
<accession>A0ABQ9FIW5</accession>
<dbReference type="InterPro" id="IPR006043">
    <property type="entry name" value="NCS2"/>
</dbReference>
<reference evidence="7 8" key="1">
    <citation type="submission" date="2022-12" db="EMBL/GenBank/DDBJ databases">
        <title>Chromosome-level genome of Tegillarca granosa.</title>
        <authorList>
            <person name="Kim J."/>
        </authorList>
    </citation>
    <scope>NUCLEOTIDE SEQUENCE [LARGE SCALE GENOMIC DNA]</scope>
    <source>
        <strain evidence="7">Teg-2019</strain>
        <tissue evidence="7">Adductor muscle</tissue>
    </source>
</reference>
<feature type="transmembrane region" description="Helical" evidence="6">
    <location>
        <begin position="246"/>
        <end position="269"/>
    </location>
</feature>
<evidence type="ECO:0000256" key="3">
    <source>
        <dbReference type="ARBA" id="ARBA00022692"/>
    </source>
</evidence>
<feature type="non-terminal residue" evidence="7">
    <location>
        <position position="422"/>
    </location>
</feature>
<feature type="transmembrane region" description="Helical" evidence="6">
    <location>
        <begin position="110"/>
        <end position="136"/>
    </location>
</feature>